<reference evidence="1 2" key="1">
    <citation type="journal article" date="2022" name="Allergy">
        <title>Genome assembly and annotation of Periplaneta americana reveal a comprehensive cockroach allergen profile.</title>
        <authorList>
            <person name="Wang L."/>
            <person name="Xiong Q."/>
            <person name="Saelim N."/>
            <person name="Wang L."/>
            <person name="Nong W."/>
            <person name="Wan A.T."/>
            <person name="Shi M."/>
            <person name="Liu X."/>
            <person name="Cao Q."/>
            <person name="Hui J.H.L."/>
            <person name="Sookrung N."/>
            <person name="Leung T.F."/>
            <person name="Tungtrongchitr A."/>
            <person name="Tsui S.K.W."/>
        </authorList>
    </citation>
    <scope>NUCLEOTIDE SEQUENCE [LARGE SCALE GENOMIC DNA]</scope>
    <source>
        <strain evidence="1">PWHHKU_190912</strain>
    </source>
</reference>
<gene>
    <name evidence="1" type="ORF">ANN_27138</name>
</gene>
<protein>
    <submittedName>
        <fullName evidence="1">Uncharacterized protein</fullName>
    </submittedName>
</protein>
<evidence type="ECO:0000313" key="2">
    <source>
        <dbReference type="Proteomes" id="UP001148838"/>
    </source>
</evidence>
<dbReference type="Proteomes" id="UP001148838">
    <property type="component" value="Unassembled WGS sequence"/>
</dbReference>
<sequence>MKLCWKEWVKNADGTDQKEKKELVGTLAEKKLHTEGCTGRNGEREKSLRQKKISVNCPKTGLNFTSYTKKTPLMSELFYDAVSTYEYPRSHFLRVKSYLRNTMREERLTALAMFSIVKTMLNDISDFNKKMIQKFATYKTRRMELIFKSVQLLLFERLFYVSFLLRLK</sequence>
<comment type="caution">
    <text evidence="1">The sequence shown here is derived from an EMBL/GenBank/DDBJ whole genome shotgun (WGS) entry which is preliminary data.</text>
</comment>
<name>A0ABQ8RXB9_PERAM</name>
<organism evidence="1 2">
    <name type="scientific">Periplaneta americana</name>
    <name type="common">American cockroach</name>
    <name type="synonym">Blatta americana</name>
    <dbReference type="NCBI Taxonomy" id="6978"/>
    <lineage>
        <taxon>Eukaryota</taxon>
        <taxon>Metazoa</taxon>
        <taxon>Ecdysozoa</taxon>
        <taxon>Arthropoda</taxon>
        <taxon>Hexapoda</taxon>
        <taxon>Insecta</taxon>
        <taxon>Pterygota</taxon>
        <taxon>Neoptera</taxon>
        <taxon>Polyneoptera</taxon>
        <taxon>Dictyoptera</taxon>
        <taxon>Blattodea</taxon>
        <taxon>Blattoidea</taxon>
        <taxon>Blattidae</taxon>
        <taxon>Blattinae</taxon>
        <taxon>Periplaneta</taxon>
    </lineage>
</organism>
<keyword evidence="2" id="KW-1185">Reference proteome</keyword>
<dbReference type="EMBL" id="JAJSOF020000040">
    <property type="protein sequence ID" value="KAJ4426324.1"/>
    <property type="molecule type" value="Genomic_DNA"/>
</dbReference>
<proteinExistence type="predicted"/>
<evidence type="ECO:0000313" key="1">
    <source>
        <dbReference type="EMBL" id="KAJ4426324.1"/>
    </source>
</evidence>
<accession>A0ABQ8RXB9</accession>